<comment type="caution">
    <text evidence="2">The sequence shown here is derived from an EMBL/GenBank/DDBJ whole genome shotgun (WGS) entry which is preliminary data.</text>
</comment>
<proteinExistence type="predicted"/>
<gene>
    <name evidence="2" type="ORF">AK812_SmicGene18234</name>
</gene>
<dbReference type="Proteomes" id="UP000186817">
    <property type="component" value="Unassembled WGS sequence"/>
</dbReference>
<name>A0A1Q9DVL8_SYMMI</name>
<dbReference type="InterPro" id="IPR029062">
    <property type="entry name" value="Class_I_gatase-like"/>
</dbReference>
<feature type="region of interest" description="Disordered" evidence="1">
    <location>
        <begin position="1"/>
        <end position="58"/>
    </location>
</feature>
<evidence type="ECO:0000256" key="1">
    <source>
        <dbReference type="SAM" id="MobiDB-lite"/>
    </source>
</evidence>
<keyword evidence="3" id="KW-1185">Reference proteome</keyword>
<dbReference type="OrthoDB" id="10250105at2759"/>
<protein>
    <recommendedName>
        <fullName evidence="4">Biotin-protein ligase N-terminal domain-containing protein</fullName>
    </recommendedName>
</protein>
<organism evidence="2 3">
    <name type="scientific">Symbiodinium microadriaticum</name>
    <name type="common">Dinoflagellate</name>
    <name type="synonym">Zooxanthella microadriatica</name>
    <dbReference type="NCBI Taxonomy" id="2951"/>
    <lineage>
        <taxon>Eukaryota</taxon>
        <taxon>Sar</taxon>
        <taxon>Alveolata</taxon>
        <taxon>Dinophyceae</taxon>
        <taxon>Suessiales</taxon>
        <taxon>Symbiodiniaceae</taxon>
        <taxon>Symbiodinium</taxon>
    </lineage>
</organism>
<reference evidence="2 3" key="1">
    <citation type="submission" date="2016-02" db="EMBL/GenBank/DDBJ databases">
        <title>Genome analysis of coral dinoflagellate symbionts highlights evolutionary adaptations to a symbiotic lifestyle.</title>
        <authorList>
            <person name="Aranda M."/>
            <person name="Li Y."/>
            <person name="Liew Y.J."/>
            <person name="Baumgarten S."/>
            <person name="Simakov O."/>
            <person name="Wilson M."/>
            <person name="Piel J."/>
            <person name="Ashoor H."/>
            <person name="Bougouffa S."/>
            <person name="Bajic V.B."/>
            <person name="Ryu T."/>
            <person name="Ravasi T."/>
            <person name="Bayer T."/>
            <person name="Micklem G."/>
            <person name="Kim H."/>
            <person name="Bhak J."/>
            <person name="Lajeunesse T.C."/>
            <person name="Voolstra C.R."/>
        </authorList>
    </citation>
    <scope>NUCLEOTIDE SEQUENCE [LARGE SCALE GENOMIC DNA]</scope>
    <source>
        <strain evidence="2 3">CCMP2467</strain>
    </source>
</reference>
<evidence type="ECO:0000313" key="3">
    <source>
        <dbReference type="Proteomes" id="UP000186817"/>
    </source>
</evidence>
<dbReference type="SUPFAM" id="SSF52317">
    <property type="entry name" value="Class I glutamine amidotransferase-like"/>
    <property type="match status" value="1"/>
</dbReference>
<dbReference type="EMBL" id="LSRX01000370">
    <property type="protein sequence ID" value="OLP99225.1"/>
    <property type="molecule type" value="Genomic_DNA"/>
</dbReference>
<sequence length="640" mass="68823">MGCGTSTGQSKVGITSPEAPPTSTGQRKDGTTPPEAPSTSTGQKKADTASPEAPSPATLDMVVGRLADDTVSKVAWPSVPSSWRSEPEGNTSSVPVVIVDVGRGMAKVKASFFRLFPCARFMTLAEFCDDRDSLVGRCVLVIHGGTEHSKYIQEDEKHALTAHLEGGGALLTIASGSTFCGCNKGCLGLLPFFAHDRRNWNRGTGQVTMLLSSFGQACLTSLQTLQEAEGIQSQYFNGPALVPMMGAEYQAMGGPFELECGMGVPFLTYQTEMNECQSKTSLLGMPAVIAGELKPFGGRFVAVSPNVEVGTSKSSCILTEALVRWASMGIESSQLGDSRSRMESIDAPVFNEDALTGTFRDGGALVKLSPASSRLPAIRQLDQEGGFALPENHRLVLVDLGKGPEQLQEIFGPLVPDAEQRPIVEPKALPSFLRRTDVVLLHGGMANEHAERLGVDGRRAIRRHLHEGGSVLGICAGAHWLSCRDLPLWGHVVPALPHDNANWRRGMGDVTVSLTGEGRRILGLADLSSLRLRYANGPLLVSWVPEAYNNYQPGRMPDSAMDPMDDVLIPCASVPTPVAVFSDCHDDRIEGWPSMKGHAAAWAWQSPQSGRAMVLSPHPEYAQTEESRLLFRRLLLWCVG</sequence>
<evidence type="ECO:0008006" key="4">
    <source>
        <dbReference type="Google" id="ProtNLM"/>
    </source>
</evidence>
<dbReference type="AlphaFoldDB" id="A0A1Q9DVL8"/>
<feature type="compositionally biased region" description="Polar residues" evidence="1">
    <location>
        <begin position="1"/>
        <end position="13"/>
    </location>
</feature>
<accession>A0A1Q9DVL8</accession>
<evidence type="ECO:0000313" key="2">
    <source>
        <dbReference type="EMBL" id="OLP99225.1"/>
    </source>
</evidence>